<reference evidence="3" key="1">
    <citation type="submission" date="2022-05" db="EMBL/GenBank/DDBJ databases">
        <authorList>
            <person name="Colautti A."/>
            <person name="Iacumin L."/>
        </authorList>
    </citation>
    <scope>NUCLEOTIDE SEQUENCE</scope>
    <source>
        <strain evidence="3">SK 55</strain>
    </source>
</reference>
<feature type="transmembrane region" description="Helical" evidence="1">
    <location>
        <begin position="61"/>
        <end position="84"/>
    </location>
</feature>
<dbReference type="InterPro" id="IPR052529">
    <property type="entry name" value="Bact_Transport_Assoc"/>
</dbReference>
<keyword evidence="1" id="KW-0472">Membrane</keyword>
<keyword evidence="1" id="KW-0812">Transmembrane</keyword>
<feature type="transmembrane region" description="Helical" evidence="1">
    <location>
        <begin position="278"/>
        <end position="297"/>
    </location>
</feature>
<protein>
    <submittedName>
        <fullName evidence="3">DUF418 domain-containing protein</fullName>
    </submittedName>
</protein>
<dbReference type="Proteomes" id="UP001152173">
    <property type="component" value="Unassembled WGS sequence"/>
</dbReference>
<dbReference type="AlphaFoldDB" id="A0A9X3LER2"/>
<comment type="caution">
    <text evidence="3">The sequence shown here is derived from an EMBL/GenBank/DDBJ whole genome shotgun (WGS) entry which is preliminary data.</text>
</comment>
<dbReference type="PANTHER" id="PTHR30590">
    <property type="entry name" value="INNER MEMBRANE PROTEIN"/>
    <property type="match status" value="1"/>
</dbReference>
<evidence type="ECO:0000313" key="4">
    <source>
        <dbReference type="Proteomes" id="UP001152173"/>
    </source>
</evidence>
<evidence type="ECO:0000259" key="2">
    <source>
        <dbReference type="Pfam" id="PF04235"/>
    </source>
</evidence>
<dbReference type="Pfam" id="PF04235">
    <property type="entry name" value="DUF418"/>
    <property type="match status" value="1"/>
</dbReference>
<feature type="transmembrane region" description="Helical" evidence="1">
    <location>
        <begin position="318"/>
        <end position="338"/>
    </location>
</feature>
<dbReference type="RefSeq" id="WP_269925689.1">
    <property type="nucleotide sequence ID" value="NZ_JAMKBJ010000003.1"/>
</dbReference>
<accession>A0A9X3LER2</accession>
<feature type="transmembrane region" description="Helical" evidence="1">
    <location>
        <begin position="241"/>
        <end position="258"/>
    </location>
</feature>
<organism evidence="3 4">
    <name type="scientific">Paenisporosarcina quisquiliarum</name>
    <dbReference type="NCBI Taxonomy" id="365346"/>
    <lineage>
        <taxon>Bacteria</taxon>
        <taxon>Bacillati</taxon>
        <taxon>Bacillota</taxon>
        <taxon>Bacilli</taxon>
        <taxon>Bacillales</taxon>
        <taxon>Caryophanaceae</taxon>
        <taxon>Paenisporosarcina</taxon>
    </lineage>
</organism>
<sequence>MNIRPTELQDRVVAIDLMRGFSLLGIFIVNMLAFHSPYYYINPYTWFTNLSDKQTFQWIDVMLQGSVYPLFSILFGYGLMMQFLKSQQRGVSFLRIGIRRLIILLGIGILHAFLIWSGDILISYAVCGFIVILLLRLSSTWLLVVALPLYLIPNLGLAFISYLVAQSGQVFYAGVQEIESSIKAFATGSWTDIFSQRAADWSYANIESGSLFLIFITIFPYMLIGAAAAKAKLIERTSDKKMFWTILTVVALAAGYSIKVLPFTSGADFFTMFVQDIFGGPLVAIGYAGLITLICQVTVFRKLLMPVAKVGRMSMTTYLTQSVIATTIFYSYGFGLYGKMDVLTGTWLAVGIFILQIIFAEIWFTKFKQGPIEMIWKRATYGKINKKTDENPVEIS</sequence>
<feature type="transmembrane region" description="Helical" evidence="1">
    <location>
        <begin position="210"/>
        <end position="229"/>
    </location>
</feature>
<gene>
    <name evidence="3" type="ORF">M9R32_05270</name>
</gene>
<keyword evidence="1" id="KW-1133">Transmembrane helix</keyword>
<feature type="domain" description="DUF418" evidence="2">
    <location>
        <begin position="228"/>
        <end position="383"/>
    </location>
</feature>
<feature type="transmembrane region" description="Helical" evidence="1">
    <location>
        <begin position="144"/>
        <end position="165"/>
    </location>
</feature>
<evidence type="ECO:0000313" key="3">
    <source>
        <dbReference type="EMBL" id="MCZ8536591.1"/>
    </source>
</evidence>
<feature type="transmembrane region" description="Helical" evidence="1">
    <location>
        <begin position="96"/>
        <end position="114"/>
    </location>
</feature>
<feature type="transmembrane region" description="Helical" evidence="1">
    <location>
        <begin position="21"/>
        <end position="41"/>
    </location>
</feature>
<name>A0A9X3LER2_9BACL</name>
<dbReference type="PANTHER" id="PTHR30590:SF2">
    <property type="entry name" value="INNER MEMBRANE PROTEIN"/>
    <property type="match status" value="1"/>
</dbReference>
<feature type="transmembrane region" description="Helical" evidence="1">
    <location>
        <begin position="344"/>
        <end position="364"/>
    </location>
</feature>
<dbReference type="EMBL" id="JAMKBJ010000003">
    <property type="protein sequence ID" value="MCZ8536591.1"/>
    <property type="molecule type" value="Genomic_DNA"/>
</dbReference>
<feature type="transmembrane region" description="Helical" evidence="1">
    <location>
        <begin position="120"/>
        <end position="137"/>
    </location>
</feature>
<evidence type="ECO:0000256" key="1">
    <source>
        <dbReference type="SAM" id="Phobius"/>
    </source>
</evidence>
<proteinExistence type="predicted"/>
<dbReference type="InterPro" id="IPR007349">
    <property type="entry name" value="DUF418"/>
</dbReference>
<keyword evidence="4" id="KW-1185">Reference proteome</keyword>